<dbReference type="EMBL" id="CP013107">
    <property type="protein sequence ID" value="APG91122.1"/>
    <property type="molecule type" value="Genomic_DNA"/>
</dbReference>
<accession>A0A1L3LLY9</accession>
<keyword evidence="2" id="KW-1185">Reference proteome</keyword>
<dbReference type="AlphaFoldDB" id="A0A1L3LLY9"/>
<dbReference type="KEGG" id="same:SAMCFNEI73_Ch1832"/>
<dbReference type="RefSeq" id="WP_234782334.1">
    <property type="nucleotide sequence ID" value="NZ_CP013107.1"/>
</dbReference>
<evidence type="ECO:0000313" key="1">
    <source>
        <dbReference type="EMBL" id="APG91122.1"/>
    </source>
</evidence>
<dbReference type="Proteomes" id="UP000182306">
    <property type="component" value="Chromosome"/>
</dbReference>
<proteinExistence type="predicted"/>
<sequence length="186" mass="21347">MSIYVLRSDNLVKIGFTDDLRARVQAIVAAVPVPVEFVGHMPGGREVEAHLHGVFAQSLFAREWFVETPAMRSLFETILIPNLPEVATQKQRKRTAQTEAQAELSTRVRDAAEQRWPRLSKAERVEALAADLGWNRGRAKDLYYADPRVSLRDFERAELDVWFARRLEYAIAPELREEEGEKEQDQ</sequence>
<gene>
    <name evidence="1" type="ORF">SAMCFNEI73_Ch1832</name>
</gene>
<dbReference type="Pfam" id="PF13455">
    <property type="entry name" value="MUG113"/>
    <property type="match status" value="1"/>
</dbReference>
<protein>
    <submittedName>
        <fullName evidence="1">Uncharacterized protein</fullName>
    </submittedName>
</protein>
<name>A0A1L3LLY9_9HYPH</name>
<organism evidence="1 2">
    <name type="scientific">Sinorhizobium americanum</name>
    <dbReference type="NCBI Taxonomy" id="194963"/>
    <lineage>
        <taxon>Bacteria</taxon>
        <taxon>Pseudomonadati</taxon>
        <taxon>Pseudomonadota</taxon>
        <taxon>Alphaproteobacteria</taxon>
        <taxon>Hyphomicrobiales</taxon>
        <taxon>Rhizobiaceae</taxon>
        <taxon>Sinorhizobium/Ensifer group</taxon>
        <taxon>Sinorhizobium</taxon>
    </lineage>
</organism>
<reference evidence="1 2" key="1">
    <citation type="submission" date="2015-10" db="EMBL/GenBank/DDBJ databases">
        <title>Genomic differences between typical nodule nitrogen-fixing rhizobial strains and those coming from bean seeds.</title>
        <authorList>
            <person name="Peralta H."/>
            <person name="Aguilar-Vera A."/>
            <person name="Diaz R."/>
            <person name="Mora Y."/>
            <person name="Martinez-Batallar G."/>
            <person name="Salazar E."/>
            <person name="Vargas-Lagunas C."/>
            <person name="Encarnacion S."/>
            <person name="Girard L."/>
            <person name="Mora J."/>
        </authorList>
    </citation>
    <scope>NUCLEOTIDE SEQUENCE [LARGE SCALE GENOMIC DNA]</scope>
    <source>
        <strain evidence="1 2">CFNEI 73</strain>
    </source>
</reference>
<evidence type="ECO:0000313" key="2">
    <source>
        <dbReference type="Proteomes" id="UP000182306"/>
    </source>
</evidence>